<gene>
    <name evidence="1" type="ORF">KO353_02655</name>
</gene>
<dbReference type="AlphaFoldDB" id="A0A975U2E8"/>
<reference evidence="1" key="1">
    <citation type="submission" date="2021-06" db="EMBL/GenBank/DDBJ databases">
        <title>Elioraea tepida, sp. nov., a moderately thermophilic aerobic anoxygenic phototrophic bacterium isolated from an alkaline siliceous hot spring mat community in Yellowstone National Park, WY, USA.</title>
        <authorList>
            <person name="Saini M.K."/>
            <person name="Yoshida S."/>
            <person name="Sebastian A."/>
            <person name="Hirose S."/>
            <person name="Hara E."/>
            <person name="Tamaki H."/>
            <person name="Soulier N.T."/>
            <person name="Albert I."/>
            <person name="Hanada S."/>
            <person name="Bryant D.A."/>
            <person name="Tank M."/>
        </authorList>
    </citation>
    <scope>NUCLEOTIDE SEQUENCE</scope>
    <source>
        <strain evidence="1">MS-P2</strain>
    </source>
</reference>
<protein>
    <submittedName>
        <fullName evidence="1">Virulence factor SrfB</fullName>
    </submittedName>
</protein>
<dbReference type="Proteomes" id="UP000694001">
    <property type="component" value="Chromosome"/>
</dbReference>
<dbReference type="RefSeq" id="WP_218286227.1">
    <property type="nucleotide sequence ID" value="NZ_CP076448.1"/>
</dbReference>
<keyword evidence="2" id="KW-1185">Reference proteome</keyword>
<evidence type="ECO:0000313" key="2">
    <source>
        <dbReference type="Proteomes" id="UP000694001"/>
    </source>
</evidence>
<name>A0A975U2E8_9PROT</name>
<dbReference type="PIRSF" id="PIRSF034585">
    <property type="entry name" value="SrfB"/>
    <property type="match status" value="1"/>
</dbReference>
<organism evidence="1 2">
    <name type="scientific">Elioraea tepida</name>
    <dbReference type="NCBI Taxonomy" id="2843330"/>
    <lineage>
        <taxon>Bacteria</taxon>
        <taxon>Pseudomonadati</taxon>
        <taxon>Pseudomonadota</taxon>
        <taxon>Alphaproteobacteria</taxon>
        <taxon>Acetobacterales</taxon>
        <taxon>Elioraeaceae</taxon>
        <taxon>Elioraea</taxon>
    </lineage>
</organism>
<dbReference type="InterPro" id="IPR009216">
    <property type="entry name" value="Virulence_factor_SrfB"/>
</dbReference>
<accession>A0A975U2E8</accession>
<dbReference type="KEGG" id="elio:KO353_02655"/>
<evidence type="ECO:0000313" key="1">
    <source>
        <dbReference type="EMBL" id="QXM25171.1"/>
    </source>
</evidence>
<proteinExistence type="predicted"/>
<dbReference type="EMBL" id="CP076448">
    <property type="protein sequence ID" value="QXM25171.1"/>
    <property type="molecule type" value="Genomic_DNA"/>
</dbReference>
<dbReference type="Pfam" id="PF07520">
    <property type="entry name" value="SrfB"/>
    <property type="match status" value="1"/>
</dbReference>
<sequence length="974" mass="107263">MPQSGIQIVDLRCDLAALPRLTRSFWEEELREEPGPDGRPRIILRMLEADRDGTLFDPVTGARPPEDRIYQIGRAQALEPALGTWTPLPYFQVKGPRPDGGLALDEGPTNWARLRIAPLPEPDRAGNTHAITLAFDTGLLPRGTPYVALAPTAEETEYALAVEGAQNAWFLKELWVDQWLEANFREARQAARGGRPLRPEDLTWRAEHWARMLTLLAILDEWGSMPRVKVMASSGLVPTYRPIDVDLVLDIGNARTCGIVVEDHPDRPLDFNNGYVLRLRDLSAPERVYEQPFESRVEFARASFGRDALSRRSGRANAFHWASPVRVGPEAVRLSADARGNEGATGLSSPKRYLWDTRPTALVWRFNGRGADGTTTEPPVSGPFMEHVSEEGEVLETIGHRLPAASRARFSRSSLTTFMLAEILMQAAVQMNAPDIRAARGSVHVPRRLRRLVLTLPPAMPLAEQRILKDRARAAVDLAWKLMGWSEERADPALPRPASKPEIIASLDEATATQLVWLYNECRWKLRSDPRLLFELKGRVRPRYGPGPSLRIASIDIGGGTTDLMVATYTAGEGQAITPKQNFREGFRIAGDEVLQAVIQTILLPQLEAALAAAGTRGPKAMLRELLAGARAGQSEQERHLARQFVALVLEPIGIASLRAYEGLRGREGGEVLRAPAAELLAGLPAGERAIAHLEDLAAARGATGFRFGEVVFSATAAQIDSVVVAALGPVLAELTEVVHAFDVDVLLLSGRPSRLRAVKDVVTSRLPVPPHRIVAMDAYAVEQWYPFRDPSGHISDPKTTAAVGAMISATAEGRLEGFLLRSSRLAMASTARFFGLMDQTGQIRDANVLLREPDLAARPQGQGVSFRIPFAAPAFLGFRQLDLERWTATRLYRIEFANPASVRRLALPLTVTIERSDIDPDAPDAELRREEFRVTEVVDAEGDNLRTSEVTLRLQTLEEEAGYWRDTGALTVP</sequence>